<evidence type="ECO:0000256" key="1">
    <source>
        <dbReference type="ARBA" id="ARBA00004196"/>
    </source>
</evidence>
<evidence type="ECO:0000256" key="4">
    <source>
        <dbReference type="SAM" id="Phobius"/>
    </source>
</evidence>
<dbReference type="Pfam" id="PF25990">
    <property type="entry name" value="Beta-barrel_YknX"/>
    <property type="match status" value="1"/>
</dbReference>
<proteinExistence type="inferred from homology"/>
<keyword evidence="3" id="KW-0175">Coiled coil</keyword>
<organism evidence="8 9">
    <name type="scientific">Candidatus Brocadia fulgida</name>
    <dbReference type="NCBI Taxonomy" id="380242"/>
    <lineage>
        <taxon>Bacteria</taxon>
        <taxon>Pseudomonadati</taxon>
        <taxon>Planctomycetota</taxon>
        <taxon>Candidatus Brocadiia</taxon>
        <taxon>Candidatus Brocadiales</taxon>
        <taxon>Candidatus Brocadiaceae</taxon>
        <taxon>Candidatus Brocadia</taxon>
    </lineage>
</organism>
<keyword evidence="4" id="KW-0812">Transmembrane</keyword>
<gene>
    <name evidence="8" type="ORF">BROFUL_00944</name>
</gene>
<comment type="subcellular location">
    <subcellularLocation>
        <location evidence="1">Cell envelope</location>
    </subcellularLocation>
</comment>
<evidence type="ECO:0000259" key="5">
    <source>
        <dbReference type="Pfam" id="PF25876"/>
    </source>
</evidence>
<dbReference type="EMBL" id="LAQJ01000116">
    <property type="protein sequence ID" value="KKO20312.1"/>
    <property type="molecule type" value="Genomic_DNA"/>
</dbReference>
<evidence type="ECO:0000256" key="2">
    <source>
        <dbReference type="ARBA" id="ARBA00009477"/>
    </source>
</evidence>
<dbReference type="NCBIfam" id="TIGR01730">
    <property type="entry name" value="RND_mfp"/>
    <property type="match status" value="1"/>
</dbReference>
<dbReference type="AlphaFoldDB" id="A0A0M2UWU3"/>
<evidence type="ECO:0000259" key="7">
    <source>
        <dbReference type="Pfam" id="PF25990"/>
    </source>
</evidence>
<evidence type="ECO:0000256" key="3">
    <source>
        <dbReference type="ARBA" id="ARBA00023054"/>
    </source>
</evidence>
<comment type="similarity">
    <text evidence="2">Belongs to the membrane fusion protein (MFP) (TC 8.A.1) family.</text>
</comment>
<dbReference type="InterPro" id="IPR058625">
    <property type="entry name" value="MdtA-like_BSH"/>
</dbReference>
<evidence type="ECO:0000313" key="9">
    <source>
        <dbReference type="Proteomes" id="UP000034954"/>
    </source>
</evidence>
<dbReference type="PANTHER" id="PTHR32347">
    <property type="entry name" value="EFFLUX SYSTEM COMPONENT YKNX-RELATED"/>
    <property type="match status" value="1"/>
</dbReference>
<feature type="domain" description="Multidrug resistance protein MdtA-like alpha-helical hairpin" evidence="5">
    <location>
        <begin position="103"/>
        <end position="179"/>
    </location>
</feature>
<keyword evidence="9" id="KW-1185">Reference proteome</keyword>
<dbReference type="InterPro" id="IPR006143">
    <property type="entry name" value="RND_pump_MFP"/>
</dbReference>
<dbReference type="Pfam" id="PF25917">
    <property type="entry name" value="BSH_RND"/>
    <property type="match status" value="1"/>
</dbReference>
<evidence type="ECO:0000313" key="8">
    <source>
        <dbReference type="EMBL" id="KKO20312.1"/>
    </source>
</evidence>
<name>A0A0M2UWU3_9BACT</name>
<accession>A0A0M2UWU3</accession>
<reference evidence="8 9" key="1">
    <citation type="journal article" date="2013" name="BMC Microbiol.">
        <title>Identification of the type II cytochrome c maturation pathway in anammox bacteria by comparative genomics.</title>
        <authorList>
            <person name="Ferousi C."/>
            <person name="Speth D.R."/>
            <person name="Reimann J."/>
            <person name="Op den Camp H.J."/>
            <person name="Allen J.W."/>
            <person name="Keltjens J.T."/>
            <person name="Jetten M.S."/>
        </authorList>
    </citation>
    <scope>NUCLEOTIDE SEQUENCE [LARGE SCALE GENOMIC DNA]</scope>
    <source>
        <strain evidence="8">RU1</strain>
    </source>
</reference>
<feature type="transmembrane region" description="Helical" evidence="4">
    <location>
        <begin position="6"/>
        <end position="25"/>
    </location>
</feature>
<dbReference type="Pfam" id="PF25876">
    <property type="entry name" value="HH_MFP_RND"/>
    <property type="match status" value="1"/>
</dbReference>
<dbReference type="GO" id="GO:0016020">
    <property type="term" value="C:membrane"/>
    <property type="evidence" value="ECO:0007669"/>
    <property type="project" value="InterPro"/>
</dbReference>
<dbReference type="InterPro" id="IPR050465">
    <property type="entry name" value="UPF0194_transport"/>
</dbReference>
<dbReference type="InterPro" id="IPR058624">
    <property type="entry name" value="MdtA-like_HH"/>
</dbReference>
<dbReference type="SUPFAM" id="SSF111369">
    <property type="entry name" value="HlyD-like secretion proteins"/>
    <property type="match status" value="1"/>
</dbReference>
<dbReference type="Gene3D" id="2.40.30.170">
    <property type="match status" value="1"/>
</dbReference>
<keyword evidence="4" id="KW-0472">Membrane</keyword>
<dbReference type="GO" id="GO:0030313">
    <property type="term" value="C:cell envelope"/>
    <property type="evidence" value="ECO:0007669"/>
    <property type="project" value="UniProtKB-SubCell"/>
</dbReference>
<dbReference type="PANTHER" id="PTHR32347:SF14">
    <property type="entry name" value="EFFLUX SYSTEM COMPONENT YKNX-RELATED"/>
    <property type="match status" value="1"/>
</dbReference>
<feature type="domain" description="YknX-like beta-barrel" evidence="7">
    <location>
        <begin position="219"/>
        <end position="293"/>
    </location>
</feature>
<dbReference type="GO" id="GO:0022857">
    <property type="term" value="F:transmembrane transporter activity"/>
    <property type="evidence" value="ECO:0007669"/>
    <property type="project" value="InterPro"/>
</dbReference>
<evidence type="ECO:0000259" key="6">
    <source>
        <dbReference type="Pfam" id="PF25917"/>
    </source>
</evidence>
<comment type="caution">
    <text evidence="8">The sequence shown here is derived from an EMBL/GenBank/DDBJ whole genome shotgun (WGS) entry which is preliminary data.</text>
</comment>
<feature type="domain" description="Multidrug resistance protein MdtA-like barrel-sandwich hybrid" evidence="6">
    <location>
        <begin position="55"/>
        <end position="208"/>
    </location>
</feature>
<sequence length="400" mass="43832">MNKYILASVPCLIAIIVVSFFLFGNTKSIQYKTEKIDRGTIAKYVTATGTINPVRTVIIGSQVTGLISKLYADYNSEVKTGQIVAQIDPIPFEHQVKRAEAALATAIASLEKAKVTAKNNRRNYHRSKKLFAKKVVSIEELDAARTVYETGLADTKLAEAQVLQAKAALDIAKTDLKHTVILSPLNGIVISRNVDVGQTVVSSFQTPTLFNIAEDLVHMQVNTNVDEADIGMVKVGQDAKFTVDAFPDDVFEGRVSEIRMAPIIFQNVVTYDTIINVGNSSLKLKPGMTANTSILVARVEDVVRVPNAALRYTPSEVLKTEMDKKALIDRKSSKKTISHIWVLDNGELRRIAVKLGVGDDSFTEISGGDLKEGQEVVVSETVPVTAKKGQQKVPWGRTRY</sequence>
<dbReference type="Proteomes" id="UP000034954">
    <property type="component" value="Unassembled WGS sequence"/>
</dbReference>
<protein>
    <submittedName>
        <fullName evidence="8">Efflux transporter protein</fullName>
    </submittedName>
</protein>
<keyword evidence="4" id="KW-1133">Transmembrane helix</keyword>
<dbReference type="InterPro" id="IPR058636">
    <property type="entry name" value="Beta-barrel_YknX"/>
</dbReference>
<dbReference type="Gene3D" id="2.40.50.100">
    <property type="match status" value="1"/>
</dbReference>
<dbReference type="Gene3D" id="1.10.287.470">
    <property type="entry name" value="Helix hairpin bin"/>
    <property type="match status" value="1"/>
</dbReference>